<feature type="compositionally biased region" description="Polar residues" evidence="1">
    <location>
        <begin position="70"/>
        <end position="83"/>
    </location>
</feature>
<dbReference type="AlphaFoldDB" id="A0A4Z1T170"/>
<dbReference type="Proteomes" id="UP000315496">
    <property type="component" value="Chromosome 3"/>
</dbReference>
<keyword evidence="3" id="KW-1185">Reference proteome</keyword>
<gene>
    <name evidence="2" type="ORF">GMRT_23247</name>
</gene>
<comment type="caution">
    <text evidence="2">The sequence shown here is derived from an EMBL/GenBank/DDBJ whole genome shotgun (WGS) entry which is preliminary data.</text>
</comment>
<dbReference type="EMBL" id="VDLU01000003">
    <property type="protein sequence ID" value="TNJ27653.1"/>
    <property type="molecule type" value="Genomic_DNA"/>
</dbReference>
<name>A0A4Z1T170_GIAMU</name>
<feature type="region of interest" description="Disordered" evidence="1">
    <location>
        <begin position="26"/>
        <end position="158"/>
    </location>
</feature>
<sequence>MHIEGIRGLVREWPDSLFKDVSSSCRCPGGGGHAEGTGEAGDAQPAPRPGPPVPNRAVGGPGAQRDGLVGTTSASPEHWTTPSVRMRWLTGASSASHARRTRSSFPAGTSSSVRYVRTGSSTAVRTAGGRPTRPLSSSILSGRMRSHMTPSPSIQMSWRPVMSPNPGTIGLGHGGQGMISSLPHMGVPGEGLWSNREDPGLFGLLFKSLQA</sequence>
<protein>
    <submittedName>
        <fullName evidence="2">Uncharacterized protein</fullName>
    </submittedName>
</protein>
<accession>A0A4Z1T170</accession>
<reference evidence="2 3" key="1">
    <citation type="submission" date="2019-05" db="EMBL/GenBank/DDBJ databases">
        <title>The compact genome of Giardia muris reveals important steps in the evolution of intestinal protozoan parasites.</title>
        <authorList>
            <person name="Xu F."/>
            <person name="Jimenez-Gonzalez A."/>
            <person name="Einarsson E."/>
            <person name="Astvaldsson A."/>
            <person name="Peirasmaki D."/>
            <person name="Eckmann L."/>
            <person name="Andersson J.O."/>
            <person name="Svard S.G."/>
            <person name="Jerlstrom-Hultqvist J."/>
        </authorList>
    </citation>
    <scope>NUCLEOTIDE SEQUENCE [LARGE SCALE GENOMIC DNA]</scope>
    <source>
        <strain evidence="2 3">Roberts-Thomson</strain>
    </source>
</reference>
<feature type="compositionally biased region" description="Gly residues" evidence="1">
    <location>
        <begin position="28"/>
        <end position="39"/>
    </location>
</feature>
<organism evidence="2 3">
    <name type="scientific">Giardia muris</name>
    <dbReference type="NCBI Taxonomy" id="5742"/>
    <lineage>
        <taxon>Eukaryota</taxon>
        <taxon>Metamonada</taxon>
        <taxon>Diplomonadida</taxon>
        <taxon>Hexamitidae</taxon>
        <taxon>Giardiinae</taxon>
        <taxon>Giardia</taxon>
    </lineage>
</organism>
<dbReference type="VEuPathDB" id="GiardiaDB:GMRT_23247"/>
<proteinExistence type="predicted"/>
<feature type="compositionally biased region" description="Polar residues" evidence="1">
    <location>
        <begin position="106"/>
        <end position="124"/>
    </location>
</feature>
<evidence type="ECO:0000313" key="2">
    <source>
        <dbReference type="EMBL" id="TNJ27653.1"/>
    </source>
</evidence>
<evidence type="ECO:0000313" key="3">
    <source>
        <dbReference type="Proteomes" id="UP000315496"/>
    </source>
</evidence>
<evidence type="ECO:0000256" key="1">
    <source>
        <dbReference type="SAM" id="MobiDB-lite"/>
    </source>
</evidence>